<evidence type="ECO:0000256" key="1">
    <source>
        <dbReference type="ARBA" id="ARBA00004496"/>
    </source>
</evidence>
<evidence type="ECO:0000313" key="18">
    <source>
        <dbReference type="EMBL" id="NMN99372.1"/>
    </source>
</evidence>
<evidence type="ECO:0000256" key="12">
    <source>
        <dbReference type="ARBA" id="ARBA00023125"/>
    </source>
</evidence>
<dbReference type="Pfam" id="PF17755">
    <property type="entry name" value="UvrA_DNA-bind"/>
    <property type="match status" value="1"/>
</dbReference>
<keyword evidence="12" id="KW-0238">DNA-binding</keyword>
<keyword evidence="7" id="KW-0228">DNA excision</keyword>
<evidence type="ECO:0000256" key="16">
    <source>
        <dbReference type="ARBA" id="ARBA00042156"/>
    </source>
</evidence>
<proteinExistence type="inferred from homology"/>
<evidence type="ECO:0000256" key="5">
    <source>
        <dbReference type="ARBA" id="ARBA00022741"/>
    </source>
</evidence>
<dbReference type="GO" id="GO:0016887">
    <property type="term" value="F:ATP hydrolysis activity"/>
    <property type="evidence" value="ECO:0007669"/>
    <property type="project" value="InterPro"/>
</dbReference>
<evidence type="ECO:0000256" key="3">
    <source>
        <dbReference type="ARBA" id="ARBA00022723"/>
    </source>
</evidence>
<keyword evidence="13" id="KW-0234">DNA repair</keyword>
<evidence type="ECO:0000256" key="6">
    <source>
        <dbReference type="ARBA" id="ARBA00022763"/>
    </source>
</evidence>
<accession>A0A848KS62</accession>
<evidence type="ECO:0000256" key="10">
    <source>
        <dbReference type="ARBA" id="ARBA00022840"/>
    </source>
</evidence>
<keyword evidence="3" id="KW-0479">Metal-binding</keyword>
<dbReference type="Proteomes" id="UP000535543">
    <property type="component" value="Unassembled WGS sequence"/>
</dbReference>
<sequence length="809" mass="86071">MSPAPPWSMIRVRGAREHNLKDVSLDIPLHRLIAITGVSGSGKSSLAMGILYGEGSRRYLEGLSAYTRRRLDQSERPAVDSVEYLPPALALRQRPPVPGPRSTVGTASELLNGLRLMYSRLGVRHCVNGHGVDASYFDVPELPKPCPICSEPIPNPSAIDFSFNSPQGACPTCGGLGVRDDIDPSSMIPDDTISIDDGAVVTWRIAGRPFLATAAKELGVRTDVPFRELTERERDIVLNGPSTHVPITVISKAGNPFAMNATYDNAVEALRKLAEKTTSDATRTRIAPFMHRTTCSVCHGTKLNPQALSVTLAGRNVAEASDLTIAGVEAFLDEVGSALAGPQAEIARTLAADIVRLREPLVELGVGYLALSRSAATLSTGERQRLQLAAATVNDSTGVLYVLDEPSTGMHPSNTAALVKMLRRMVARGHTVVVVDHNLDLIRECDHIIELGPGAGDYGGSIVATGTPDEIRESSCSTGEFLSGERTVRGVASYAPRAPGSVTVRNVRRHNVHGVDLALPLGAITAVTGVSGAGKSVLLLESAVPALVARLNGEPLPQHVGAVEIEGPLARVKVVDATPIGRNSRSTPATYNGVFDRIRALFALSPVAREHDWNASRFSYNTPDGRCPACDGLGELVIDLQYLPDLRTMCPTCRGLRYNPETLTATVHGLTIADVLALSVDRAVTVFDREDAIRSALEDLQRVGLGYLHLGEPAPQLSGGEAQRLRMATELRSGGSAATLYVLDEPTTGLHLADTDVLLSVLQQLVTDGGTVVVITHEHQLIAAADHVIEMGPGGGPDGGRIVRRSNRL</sequence>
<dbReference type="InterPro" id="IPR041552">
    <property type="entry name" value="UvrA_DNA-bd"/>
</dbReference>
<dbReference type="PANTHER" id="PTHR43152:SF1">
    <property type="entry name" value="UVRA PROTEIN"/>
    <property type="match status" value="1"/>
</dbReference>
<dbReference type="InterPro" id="IPR017871">
    <property type="entry name" value="ABC_transporter-like_CS"/>
</dbReference>
<dbReference type="PROSITE" id="PS00211">
    <property type="entry name" value="ABC_TRANSPORTER_1"/>
    <property type="match status" value="1"/>
</dbReference>
<evidence type="ECO:0000256" key="11">
    <source>
        <dbReference type="ARBA" id="ARBA00022881"/>
    </source>
</evidence>
<comment type="subcellular location">
    <subcellularLocation>
        <location evidence="1">Cytoplasm</location>
    </subcellularLocation>
</comment>
<dbReference type="InterPro" id="IPR003593">
    <property type="entry name" value="AAA+_ATPase"/>
</dbReference>
<comment type="similarity">
    <text evidence="14">Belongs to the ABC transporter superfamily. UvrA family.</text>
</comment>
<gene>
    <name evidence="18" type="ORF">FGL95_30580</name>
</gene>
<evidence type="ECO:0000259" key="17">
    <source>
        <dbReference type="SMART" id="SM00382"/>
    </source>
</evidence>
<dbReference type="RefSeq" id="WP_169594591.1">
    <property type="nucleotide sequence ID" value="NZ_VCQU01000017.1"/>
</dbReference>
<keyword evidence="19" id="KW-1185">Reference proteome</keyword>
<dbReference type="GO" id="GO:0005524">
    <property type="term" value="F:ATP binding"/>
    <property type="evidence" value="ECO:0007669"/>
    <property type="project" value="UniProtKB-KW"/>
</dbReference>
<evidence type="ECO:0000256" key="14">
    <source>
        <dbReference type="ARBA" id="ARBA00038000"/>
    </source>
</evidence>
<reference evidence="18 19" key="2">
    <citation type="submission" date="2020-06" db="EMBL/GenBank/DDBJ databases">
        <title>Antribacter stalactiti gen. nov., sp. nov., a new member of the family Nacardiaceae isolated from a cave.</title>
        <authorList>
            <person name="Kim I.S."/>
        </authorList>
    </citation>
    <scope>NUCLEOTIDE SEQUENCE [LARGE SCALE GENOMIC DNA]</scope>
    <source>
        <strain evidence="18 19">YC2-7</strain>
    </source>
</reference>
<name>A0A848KS62_9NOCA</name>
<evidence type="ECO:0000256" key="7">
    <source>
        <dbReference type="ARBA" id="ARBA00022769"/>
    </source>
</evidence>
<organism evidence="18 19">
    <name type="scientific">Antrihabitans stalactiti</name>
    <dbReference type="NCBI Taxonomy" id="2584121"/>
    <lineage>
        <taxon>Bacteria</taxon>
        <taxon>Bacillati</taxon>
        <taxon>Actinomycetota</taxon>
        <taxon>Actinomycetes</taxon>
        <taxon>Mycobacteriales</taxon>
        <taxon>Nocardiaceae</taxon>
        <taxon>Antrihabitans</taxon>
    </lineage>
</organism>
<keyword evidence="9" id="KW-0862">Zinc</keyword>
<dbReference type="PANTHER" id="PTHR43152">
    <property type="entry name" value="UVRABC SYSTEM PROTEIN A"/>
    <property type="match status" value="1"/>
</dbReference>
<dbReference type="GO" id="GO:0003677">
    <property type="term" value="F:DNA binding"/>
    <property type="evidence" value="ECO:0007669"/>
    <property type="project" value="UniProtKB-KW"/>
</dbReference>
<evidence type="ECO:0000256" key="2">
    <source>
        <dbReference type="ARBA" id="ARBA00022490"/>
    </source>
</evidence>
<reference evidence="18 19" key="1">
    <citation type="submission" date="2019-05" db="EMBL/GenBank/DDBJ databases">
        <authorList>
            <person name="Lee S.D."/>
        </authorList>
    </citation>
    <scope>NUCLEOTIDE SEQUENCE [LARGE SCALE GENOMIC DNA]</scope>
    <source>
        <strain evidence="18 19">YC2-7</strain>
    </source>
</reference>
<evidence type="ECO:0000256" key="8">
    <source>
        <dbReference type="ARBA" id="ARBA00022771"/>
    </source>
</evidence>
<dbReference type="EMBL" id="VCQU01000017">
    <property type="protein sequence ID" value="NMN99372.1"/>
    <property type="molecule type" value="Genomic_DNA"/>
</dbReference>
<dbReference type="Gene3D" id="1.20.1580.10">
    <property type="entry name" value="ABC transporter ATPase like domain"/>
    <property type="match status" value="2"/>
</dbReference>
<feature type="domain" description="AAA+ ATPase" evidence="17">
    <location>
        <begin position="29"/>
        <end position="454"/>
    </location>
</feature>
<evidence type="ECO:0000313" key="19">
    <source>
        <dbReference type="Proteomes" id="UP000535543"/>
    </source>
</evidence>
<dbReference type="SMART" id="SM00382">
    <property type="entry name" value="AAA"/>
    <property type="match status" value="2"/>
</dbReference>
<evidence type="ECO:0000256" key="13">
    <source>
        <dbReference type="ARBA" id="ARBA00023204"/>
    </source>
</evidence>
<keyword evidence="8" id="KW-0863">Zinc-finger</keyword>
<keyword evidence="10" id="KW-0067">ATP-binding</keyword>
<dbReference type="SUPFAM" id="SSF52540">
    <property type="entry name" value="P-loop containing nucleoside triphosphate hydrolases"/>
    <property type="match status" value="2"/>
</dbReference>
<evidence type="ECO:0000256" key="9">
    <source>
        <dbReference type="ARBA" id="ARBA00022833"/>
    </source>
</evidence>
<keyword evidence="2" id="KW-0963">Cytoplasm</keyword>
<dbReference type="GO" id="GO:0005737">
    <property type="term" value="C:cytoplasm"/>
    <property type="evidence" value="ECO:0007669"/>
    <property type="project" value="UniProtKB-SubCell"/>
</dbReference>
<evidence type="ECO:0000256" key="15">
    <source>
        <dbReference type="ARBA" id="ARBA00039316"/>
    </source>
</evidence>
<dbReference type="InterPro" id="IPR027417">
    <property type="entry name" value="P-loop_NTPase"/>
</dbReference>
<comment type="caution">
    <text evidence="18">The sequence shown here is derived from an EMBL/GenBank/DDBJ whole genome shotgun (WGS) entry which is preliminary data.</text>
</comment>
<feature type="domain" description="AAA+ ATPase" evidence="17">
    <location>
        <begin position="521"/>
        <end position="795"/>
    </location>
</feature>
<keyword evidence="4" id="KW-0677">Repeat</keyword>
<evidence type="ECO:0000256" key="4">
    <source>
        <dbReference type="ARBA" id="ARBA00022737"/>
    </source>
</evidence>
<dbReference type="GO" id="GO:0004518">
    <property type="term" value="F:nuclease activity"/>
    <property type="evidence" value="ECO:0007669"/>
    <property type="project" value="UniProtKB-KW"/>
</dbReference>
<dbReference type="Gene3D" id="1.10.8.280">
    <property type="entry name" value="ABC transporter ATPase domain-like"/>
    <property type="match status" value="1"/>
</dbReference>
<keyword evidence="11" id="KW-0267">Excision nuclease</keyword>
<dbReference type="Gene3D" id="3.40.50.300">
    <property type="entry name" value="P-loop containing nucleotide triphosphate hydrolases"/>
    <property type="match status" value="2"/>
</dbReference>
<dbReference type="GO" id="GO:0008270">
    <property type="term" value="F:zinc ion binding"/>
    <property type="evidence" value="ECO:0007669"/>
    <property type="project" value="UniProtKB-KW"/>
</dbReference>
<protein>
    <recommendedName>
        <fullName evidence="15">UvrABC system protein A</fullName>
    </recommendedName>
    <alternativeName>
        <fullName evidence="16">Excinuclease ABC subunit A</fullName>
    </alternativeName>
</protein>
<dbReference type="GO" id="GO:0006281">
    <property type="term" value="P:DNA repair"/>
    <property type="evidence" value="ECO:0007669"/>
    <property type="project" value="UniProtKB-KW"/>
</dbReference>
<dbReference type="AlphaFoldDB" id="A0A848KS62"/>
<keyword evidence="6" id="KW-0227">DNA damage</keyword>
<keyword evidence="5" id="KW-0547">Nucleotide-binding</keyword>